<dbReference type="eggNOG" id="ENOG502S01C">
    <property type="taxonomic scope" value="Eukaryota"/>
</dbReference>
<evidence type="ECO:0000313" key="3">
    <source>
        <dbReference type="Proteomes" id="UP000008311"/>
    </source>
</evidence>
<accession>B9S2G8</accession>
<feature type="chain" id="PRO_5002888954" description="Structural constituent of cell wall" evidence="1">
    <location>
        <begin position="25"/>
        <end position="238"/>
    </location>
</feature>
<protein>
    <recommendedName>
        <fullName evidence="4">Structural constituent of cell wall</fullName>
    </recommendedName>
</protein>
<proteinExistence type="predicted"/>
<dbReference type="InParanoid" id="B9S2G8"/>
<keyword evidence="1" id="KW-0732">Signal</keyword>
<sequence length="238" mass="26674">MESWNSQQVLDLLIIFVAMALLSASSSICASDQMTNGGVGRRVLLGFKEKPRGSNLTFDCSPSGACVPCLYSEKSDEKYRCSETGYRIPLKCVEIKDNAKDGNEKKSHNSRSAVEISQEIAKPQVTLHDTVSNKDRSLLDDGSQAYITYRSCIPPVSEEKVSVFGFEVLGEQDEFLALLTVLSLDVGGELWWTGDCLLFVPHKWFSCILPKKADCYHVRSWRRKDSNELQILTQAFKF</sequence>
<reference evidence="3" key="1">
    <citation type="journal article" date="2010" name="Nat. Biotechnol.">
        <title>Draft genome sequence of the oilseed species Ricinus communis.</title>
        <authorList>
            <person name="Chan A.P."/>
            <person name="Crabtree J."/>
            <person name="Zhao Q."/>
            <person name="Lorenzi H."/>
            <person name="Orvis J."/>
            <person name="Puiu D."/>
            <person name="Melake-Berhan A."/>
            <person name="Jones K.M."/>
            <person name="Redman J."/>
            <person name="Chen G."/>
            <person name="Cahoon E.B."/>
            <person name="Gedil M."/>
            <person name="Stanke M."/>
            <person name="Haas B.J."/>
            <person name="Wortman J.R."/>
            <person name="Fraser-Liggett C.M."/>
            <person name="Ravel J."/>
            <person name="Rabinowicz P.D."/>
        </authorList>
    </citation>
    <scope>NUCLEOTIDE SEQUENCE [LARGE SCALE GENOMIC DNA]</scope>
    <source>
        <strain evidence="3">cv. Hale</strain>
    </source>
</reference>
<dbReference type="FunCoup" id="B9S2G8">
    <property type="interactions" value="1676"/>
</dbReference>
<dbReference type="AlphaFoldDB" id="B9S2G8"/>
<name>B9S2G8_RICCO</name>
<evidence type="ECO:0008006" key="4">
    <source>
        <dbReference type="Google" id="ProtNLM"/>
    </source>
</evidence>
<evidence type="ECO:0000256" key="1">
    <source>
        <dbReference type="SAM" id="SignalP"/>
    </source>
</evidence>
<dbReference type="STRING" id="3988.B9S2G8"/>
<organism evidence="2 3">
    <name type="scientific">Ricinus communis</name>
    <name type="common">Castor bean</name>
    <dbReference type="NCBI Taxonomy" id="3988"/>
    <lineage>
        <taxon>Eukaryota</taxon>
        <taxon>Viridiplantae</taxon>
        <taxon>Streptophyta</taxon>
        <taxon>Embryophyta</taxon>
        <taxon>Tracheophyta</taxon>
        <taxon>Spermatophyta</taxon>
        <taxon>Magnoliopsida</taxon>
        <taxon>eudicotyledons</taxon>
        <taxon>Gunneridae</taxon>
        <taxon>Pentapetalae</taxon>
        <taxon>rosids</taxon>
        <taxon>fabids</taxon>
        <taxon>Malpighiales</taxon>
        <taxon>Euphorbiaceae</taxon>
        <taxon>Acalyphoideae</taxon>
        <taxon>Acalypheae</taxon>
        <taxon>Ricinus</taxon>
    </lineage>
</organism>
<dbReference type="PANTHER" id="PTHR36336">
    <property type="entry name" value="OS09G0560400 PROTEIN"/>
    <property type="match status" value="1"/>
</dbReference>
<gene>
    <name evidence="2" type="ORF">RCOM_0699420</name>
</gene>
<dbReference type="EMBL" id="EQ973849">
    <property type="protein sequence ID" value="EEF42242.1"/>
    <property type="molecule type" value="Genomic_DNA"/>
</dbReference>
<dbReference type="PANTHER" id="PTHR36336:SF1">
    <property type="entry name" value="OS09G0560400 PROTEIN"/>
    <property type="match status" value="1"/>
</dbReference>
<keyword evidence="3" id="KW-1185">Reference proteome</keyword>
<evidence type="ECO:0000313" key="2">
    <source>
        <dbReference type="EMBL" id="EEF42242.1"/>
    </source>
</evidence>
<dbReference type="Proteomes" id="UP000008311">
    <property type="component" value="Unassembled WGS sequence"/>
</dbReference>
<feature type="signal peptide" evidence="1">
    <location>
        <begin position="1"/>
        <end position="24"/>
    </location>
</feature>